<dbReference type="InterPro" id="IPR013103">
    <property type="entry name" value="RVT_2"/>
</dbReference>
<organism evidence="2 3">
    <name type="scientific">Volvox africanus</name>
    <dbReference type="NCBI Taxonomy" id="51714"/>
    <lineage>
        <taxon>Eukaryota</taxon>
        <taxon>Viridiplantae</taxon>
        <taxon>Chlorophyta</taxon>
        <taxon>core chlorophytes</taxon>
        <taxon>Chlorophyceae</taxon>
        <taxon>CS clade</taxon>
        <taxon>Chlamydomonadales</taxon>
        <taxon>Volvocaceae</taxon>
        <taxon>Volvox</taxon>
    </lineage>
</organism>
<gene>
    <name evidence="2" type="ORF">VaNZ11_012114</name>
</gene>
<keyword evidence="3" id="KW-1185">Reference proteome</keyword>
<evidence type="ECO:0000259" key="1">
    <source>
        <dbReference type="Pfam" id="PF07727"/>
    </source>
</evidence>
<dbReference type="EMBL" id="BSDZ01000079">
    <property type="protein sequence ID" value="GLI67832.1"/>
    <property type="molecule type" value="Genomic_DNA"/>
</dbReference>
<reference evidence="2 3" key="1">
    <citation type="journal article" date="2023" name="IScience">
        <title>Expanded male sex-determining region conserved during the evolution of homothallism in the green alga Volvox.</title>
        <authorList>
            <person name="Yamamoto K."/>
            <person name="Matsuzaki R."/>
            <person name="Mahakham W."/>
            <person name="Heman W."/>
            <person name="Sekimoto H."/>
            <person name="Kawachi M."/>
            <person name="Minakuchi Y."/>
            <person name="Toyoda A."/>
            <person name="Nozaki H."/>
        </authorList>
    </citation>
    <scope>NUCLEOTIDE SEQUENCE [LARGE SCALE GENOMIC DNA]</scope>
    <source>
        <strain evidence="2 3">NIES-4468</strain>
    </source>
</reference>
<dbReference type="Pfam" id="PF07727">
    <property type="entry name" value="RVT_2"/>
    <property type="match status" value="1"/>
</dbReference>
<comment type="caution">
    <text evidence="2">The sequence shown here is derived from an EMBL/GenBank/DDBJ whole genome shotgun (WGS) entry which is preliminary data.</text>
</comment>
<dbReference type="InterPro" id="IPR043502">
    <property type="entry name" value="DNA/RNA_pol_sf"/>
</dbReference>
<evidence type="ECO:0000313" key="2">
    <source>
        <dbReference type="EMBL" id="GLI67832.1"/>
    </source>
</evidence>
<proteinExistence type="predicted"/>
<name>A0ABQ5SD29_9CHLO</name>
<sequence length="343" mass="38378">MGMATTFCLRSSHLKNNFQPRRQRAEVVQDLPIPVIWYLLPESSHQGSCTENSLFTAALSTANFPLRHRRSLMHLSQDSNFAIASLVCSVTSGTNSHARITKVSATTSVFSSQTALQRSTLPWASRFTLKTHFSPIFHALMGTSSSSSSSSLFAGRGRECLTVVRLGTSLIFARRRAVRRWAPARYPIPQDTTSSVFFHGELEEEVYTKQPPGYQLGGPNVACKLRLALYGLHQAPCAWYVWLRKELESMGFKPSLADPGLFVKTENSESVYILVYVDKLLVAYKSLAVIGQAKAQLLRAFVRHDLGETRFYLGFKIELGRAARTITITQKRYVSNILEKFGM</sequence>
<feature type="domain" description="Reverse transcriptase Ty1/copia-type" evidence="1">
    <location>
        <begin position="192"/>
        <end position="343"/>
    </location>
</feature>
<dbReference type="SUPFAM" id="SSF56672">
    <property type="entry name" value="DNA/RNA polymerases"/>
    <property type="match status" value="1"/>
</dbReference>
<evidence type="ECO:0000313" key="3">
    <source>
        <dbReference type="Proteomes" id="UP001165090"/>
    </source>
</evidence>
<dbReference type="Proteomes" id="UP001165090">
    <property type="component" value="Unassembled WGS sequence"/>
</dbReference>
<accession>A0ABQ5SD29</accession>
<protein>
    <recommendedName>
        <fullName evidence="1">Reverse transcriptase Ty1/copia-type domain-containing protein</fullName>
    </recommendedName>
</protein>